<comment type="caution">
    <text evidence="3">The sequence shown here is derived from an EMBL/GenBank/DDBJ whole genome shotgun (WGS) entry which is preliminary data.</text>
</comment>
<sequence length="186" mass="21079">MLHVVVLCPPHFLSAYFGKMIKIKKTSSLSQLPVEDIREPLPPHWRCYMSPQGKKYYVNTANNETTWERPSSVPGTPKSSVRHKNSLPAVNGFHSGGSPLHHGDHSHNSLVRRSSTEPQSSGSTSPIKKQNKESTVTINCVTFPSPVCMAEQQLLKPDEWSYCDYFWVSLPQQLNCKYSVHQFLHF</sequence>
<dbReference type="PROSITE" id="PS50020">
    <property type="entry name" value="WW_DOMAIN_2"/>
    <property type="match status" value="1"/>
</dbReference>
<evidence type="ECO:0000256" key="1">
    <source>
        <dbReference type="SAM" id="MobiDB-lite"/>
    </source>
</evidence>
<protein>
    <submittedName>
        <fullName evidence="3">Growth arrest-specific protein 7</fullName>
    </submittedName>
</protein>
<dbReference type="SUPFAM" id="SSF51045">
    <property type="entry name" value="WW domain"/>
    <property type="match status" value="1"/>
</dbReference>
<dbReference type="Gene3D" id="2.20.70.10">
    <property type="match status" value="1"/>
</dbReference>
<name>A0ABV0XQN1_9TELE</name>
<evidence type="ECO:0000313" key="3">
    <source>
        <dbReference type="EMBL" id="MEQ2283717.1"/>
    </source>
</evidence>
<dbReference type="Proteomes" id="UP001469553">
    <property type="component" value="Unassembled WGS sequence"/>
</dbReference>
<keyword evidence="4" id="KW-1185">Reference proteome</keyword>
<dbReference type="CDD" id="cd00201">
    <property type="entry name" value="WW"/>
    <property type="match status" value="1"/>
</dbReference>
<dbReference type="Pfam" id="PF16623">
    <property type="entry name" value="WW_FCH_linker"/>
    <property type="match status" value="1"/>
</dbReference>
<reference evidence="3 4" key="1">
    <citation type="submission" date="2021-06" db="EMBL/GenBank/DDBJ databases">
        <authorList>
            <person name="Palmer J.M."/>
        </authorList>
    </citation>
    <scope>NUCLEOTIDE SEQUENCE [LARGE SCALE GENOMIC DNA]</scope>
    <source>
        <strain evidence="3 4">AS_MEX2019</strain>
        <tissue evidence="3">Muscle</tissue>
    </source>
</reference>
<dbReference type="InterPro" id="IPR036020">
    <property type="entry name" value="WW_dom_sf"/>
</dbReference>
<feature type="compositionally biased region" description="Low complexity" evidence="1">
    <location>
        <begin position="116"/>
        <end position="126"/>
    </location>
</feature>
<proteinExistence type="predicted"/>
<dbReference type="SMART" id="SM00456">
    <property type="entry name" value="WW"/>
    <property type="match status" value="1"/>
</dbReference>
<feature type="domain" description="WW" evidence="2">
    <location>
        <begin position="39"/>
        <end position="72"/>
    </location>
</feature>
<evidence type="ECO:0000259" key="2">
    <source>
        <dbReference type="PROSITE" id="PS50020"/>
    </source>
</evidence>
<accession>A0ABV0XQN1</accession>
<feature type="region of interest" description="Disordered" evidence="1">
    <location>
        <begin position="65"/>
        <end position="131"/>
    </location>
</feature>
<organism evidence="3 4">
    <name type="scientific">Ameca splendens</name>
    <dbReference type="NCBI Taxonomy" id="208324"/>
    <lineage>
        <taxon>Eukaryota</taxon>
        <taxon>Metazoa</taxon>
        <taxon>Chordata</taxon>
        <taxon>Craniata</taxon>
        <taxon>Vertebrata</taxon>
        <taxon>Euteleostomi</taxon>
        <taxon>Actinopterygii</taxon>
        <taxon>Neopterygii</taxon>
        <taxon>Teleostei</taxon>
        <taxon>Neoteleostei</taxon>
        <taxon>Acanthomorphata</taxon>
        <taxon>Ovalentaria</taxon>
        <taxon>Atherinomorphae</taxon>
        <taxon>Cyprinodontiformes</taxon>
        <taxon>Goodeidae</taxon>
        <taxon>Ameca</taxon>
    </lineage>
</organism>
<dbReference type="InterPro" id="IPR001202">
    <property type="entry name" value="WW_dom"/>
</dbReference>
<dbReference type="PROSITE" id="PS01159">
    <property type="entry name" value="WW_DOMAIN_1"/>
    <property type="match status" value="1"/>
</dbReference>
<dbReference type="Pfam" id="PF00397">
    <property type="entry name" value="WW"/>
    <property type="match status" value="1"/>
</dbReference>
<dbReference type="EMBL" id="JAHRIP010010386">
    <property type="protein sequence ID" value="MEQ2283717.1"/>
    <property type="molecule type" value="Genomic_DNA"/>
</dbReference>
<evidence type="ECO:0000313" key="4">
    <source>
        <dbReference type="Proteomes" id="UP001469553"/>
    </source>
</evidence>
<feature type="compositionally biased region" description="Polar residues" evidence="1">
    <location>
        <begin position="65"/>
        <end position="79"/>
    </location>
</feature>
<gene>
    <name evidence="3" type="primary">GAS7_2</name>
    <name evidence="3" type="ORF">AMECASPLE_014447</name>
</gene>